<reference evidence="3" key="2">
    <citation type="journal article" date="2023" name="Proc. Natl. Acad. Sci. U.S.A.">
        <title>A global phylogenomic analysis of the shiitake genus Lentinula.</title>
        <authorList>
            <person name="Sierra-Patev S."/>
            <person name="Min B."/>
            <person name="Naranjo-Ortiz M."/>
            <person name="Looney B."/>
            <person name="Konkel Z."/>
            <person name="Slot J.C."/>
            <person name="Sakamoto Y."/>
            <person name="Steenwyk J.L."/>
            <person name="Rokas A."/>
            <person name="Carro J."/>
            <person name="Camarero S."/>
            <person name="Ferreira P."/>
            <person name="Molpeceres G."/>
            <person name="Ruiz-Duenas F.J."/>
            <person name="Serrano A."/>
            <person name="Henrissat B."/>
            <person name="Drula E."/>
            <person name="Hughes K.W."/>
            <person name="Mata J.L."/>
            <person name="Ishikawa N.K."/>
            <person name="Vargas-Isla R."/>
            <person name="Ushijima S."/>
            <person name="Smith C.A."/>
            <person name="Donoghue J."/>
            <person name="Ahrendt S."/>
            <person name="Andreopoulos W."/>
            <person name="He G."/>
            <person name="LaButti K."/>
            <person name="Lipzen A."/>
            <person name="Ng V."/>
            <person name="Riley R."/>
            <person name="Sandor L."/>
            <person name="Barry K."/>
            <person name="Martinez A.T."/>
            <person name="Xiao Y."/>
            <person name="Gibbons J.G."/>
            <person name="Terashima K."/>
            <person name="Grigoriev I.V."/>
            <person name="Hibbett D."/>
        </authorList>
    </citation>
    <scope>NUCLEOTIDE SEQUENCE</scope>
    <source>
        <strain evidence="3">Sp2 HRB7682 ss15</strain>
    </source>
</reference>
<comment type="caution">
    <text evidence="3">The sequence shown here is derived from an EMBL/GenBank/DDBJ whole genome shotgun (WGS) entry which is preliminary data.</text>
</comment>
<sequence>MNAENYRNPSANSSAVSRPSHYHNPLSPSYRPNAPNSHPQQPRLRMPARTASMKEQDAMIKVEKYLRLISDEFGSLGGFLHLLFWCRKKKDAKDKQSDFHQRAVAQFLQGQSSITFAHILKQVYNHRSSYPGHCLKYKHERAHSFSLSHEPIDLHSARIAISCFSAHICPHRAHYEVGTLLKNDSNHPEDAPARMTASGASADMRWSDITEWSPRKTAATFKRRARFTSDLLVFAMTCVEGGTEAERKNRPTDMLLISALNPVIIGRNKLANGYLSMPLGVHQFASQAHIDEKRVLSALGLATSDTTVRNSLRIMSQNALQSLRNGNIKAAESDEIEEFYIFDNIQQHALVREAGALRQSVMEVGCAATSICFHKPLPPGAFDLADYLSRVTENKRSTMTTESLFDSIDWVHLNDLAALHWLLPLVSHVSSVLGYHTKTIHETMRADPIAVERVPDEPTVFHPLCTNAEQEIETQGFVRCVRDFDTQEGYVRDDLVELIGGDGASFETALRAQKYLAPTSLNNRESMRNKIPLPELWHTKDTALKTISENHFGPLASSDPSSMSKLFGIAGLKRPPNLKKPDHYPTSDGLKLVWVAQVLDCWRIHLKTDDLQVYFENLKNNAHLPTFDELLRTSAALVQKYGTMRAYRQVLTSEYHSKSPTTIKIDADSTWYSPTVTNSSNEHSMDNTSPKDCDKFDGDRCLANSILFKFQFGTWMFLDYAIRDGDIGIVMRLLKIWIFMFAGSSHQKYVSYMLELNCLLEYKTSPALRMLILQNYLVKIGFVCKERDLLQEHHNKKLEAMVEKSGGDFDDSYYREVISPNVDKFIHVLTSFESAFEQQHCSNKHTSPVMHPELKILLLYLKTSKLHLFQTTRTYNHIAMDLLGDGYDALDGGKLNTFIKKTTSRSCFIEAIENEKRRVDIGQADDLDIEMAEASNPPAYQLLCNNNDEENDSDEDENNDDDEENQEIEEDVLPDRGGLSSEESEEEEEGPEKSWSDDEENWSDNN</sequence>
<dbReference type="InterPro" id="IPR046496">
    <property type="entry name" value="DUF6589"/>
</dbReference>
<feature type="compositionally biased region" description="Acidic residues" evidence="1">
    <location>
        <begin position="947"/>
        <end position="972"/>
    </location>
</feature>
<feature type="region of interest" description="Disordered" evidence="1">
    <location>
        <begin position="1"/>
        <end position="52"/>
    </location>
</feature>
<evidence type="ECO:0000313" key="4">
    <source>
        <dbReference type="Proteomes" id="UP001150238"/>
    </source>
</evidence>
<feature type="region of interest" description="Disordered" evidence="1">
    <location>
        <begin position="937"/>
        <end position="1006"/>
    </location>
</feature>
<proteinExistence type="predicted"/>
<feature type="domain" description="DUF6589" evidence="2">
    <location>
        <begin position="394"/>
        <end position="845"/>
    </location>
</feature>
<dbReference type="AlphaFoldDB" id="A0A9W9ASZ3"/>
<dbReference type="Pfam" id="PF20231">
    <property type="entry name" value="DUF6589"/>
    <property type="match status" value="1"/>
</dbReference>
<gene>
    <name evidence="3" type="ORF">C8J55DRAFT_422938</name>
</gene>
<feature type="compositionally biased region" description="Polar residues" evidence="1">
    <location>
        <begin position="1"/>
        <end position="17"/>
    </location>
</feature>
<evidence type="ECO:0000259" key="2">
    <source>
        <dbReference type="Pfam" id="PF20231"/>
    </source>
</evidence>
<evidence type="ECO:0000313" key="3">
    <source>
        <dbReference type="EMBL" id="KAJ4488716.1"/>
    </source>
</evidence>
<protein>
    <recommendedName>
        <fullName evidence="2">DUF6589 domain-containing protein</fullName>
    </recommendedName>
</protein>
<reference evidence="3" key="1">
    <citation type="submission" date="2022-08" db="EMBL/GenBank/DDBJ databases">
        <authorList>
            <consortium name="DOE Joint Genome Institute"/>
            <person name="Min B."/>
            <person name="Riley R."/>
            <person name="Sierra-Patev S."/>
            <person name="Naranjo-Ortiz M."/>
            <person name="Looney B."/>
            <person name="Konkel Z."/>
            <person name="Slot J.C."/>
            <person name="Sakamoto Y."/>
            <person name="Steenwyk J.L."/>
            <person name="Rokas A."/>
            <person name="Carro J."/>
            <person name="Camarero S."/>
            <person name="Ferreira P."/>
            <person name="Molpeceres G."/>
            <person name="Ruiz-Duenas F.J."/>
            <person name="Serrano A."/>
            <person name="Henrissat B."/>
            <person name="Drula E."/>
            <person name="Hughes K.W."/>
            <person name="Mata J.L."/>
            <person name="Ishikawa N.K."/>
            <person name="Vargas-Isla R."/>
            <person name="Ushijima S."/>
            <person name="Smith C.A."/>
            <person name="Ahrendt S."/>
            <person name="Andreopoulos W."/>
            <person name="He G."/>
            <person name="Labutti K."/>
            <person name="Lipzen A."/>
            <person name="Ng V."/>
            <person name="Sandor L."/>
            <person name="Barry K."/>
            <person name="Martinez A.T."/>
            <person name="Xiao Y."/>
            <person name="Gibbons J.G."/>
            <person name="Terashima K."/>
            <person name="Hibbett D.S."/>
            <person name="Grigoriev I.V."/>
        </authorList>
    </citation>
    <scope>NUCLEOTIDE SEQUENCE</scope>
    <source>
        <strain evidence="3">Sp2 HRB7682 ss15</strain>
    </source>
</reference>
<dbReference type="EMBL" id="JANVFS010000008">
    <property type="protein sequence ID" value="KAJ4488716.1"/>
    <property type="molecule type" value="Genomic_DNA"/>
</dbReference>
<dbReference type="Proteomes" id="UP001150238">
    <property type="component" value="Unassembled WGS sequence"/>
</dbReference>
<name>A0A9W9ASZ3_9AGAR</name>
<organism evidence="3 4">
    <name type="scientific">Lentinula lateritia</name>
    <dbReference type="NCBI Taxonomy" id="40482"/>
    <lineage>
        <taxon>Eukaryota</taxon>
        <taxon>Fungi</taxon>
        <taxon>Dikarya</taxon>
        <taxon>Basidiomycota</taxon>
        <taxon>Agaricomycotina</taxon>
        <taxon>Agaricomycetes</taxon>
        <taxon>Agaricomycetidae</taxon>
        <taxon>Agaricales</taxon>
        <taxon>Marasmiineae</taxon>
        <taxon>Omphalotaceae</taxon>
        <taxon>Lentinula</taxon>
    </lineage>
</organism>
<feature type="compositionally biased region" description="Acidic residues" evidence="1">
    <location>
        <begin position="997"/>
        <end position="1006"/>
    </location>
</feature>
<accession>A0A9W9ASZ3</accession>
<evidence type="ECO:0000256" key="1">
    <source>
        <dbReference type="SAM" id="MobiDB-lite"/>
    </source>
</evidence>